<name>A0A6J5MNG8_9CAUD</name>
<proteinExistence type="predicted"/>
<gene>
    <name evidence="1" type="ORF">UFOVP510_54</name>
</gene>
<accession>A0A6J5MNG8</accession>
<dbReference type="EMBL" id="LR796493">
    <property type="protein sequence ID" value="CAB4147892.1"/>
    <property type="molecule type" value="Genomic_DNA"/>
</dbReference>
<organism evidence="1">
    <name type="scientific">uncultured Caudovirales phage</name>
    <dbReference type="NCBI Taxonomy" id="2100421"/>
    <lineage>
        <taxon>Viruses</taxon>
        <taxon>Duplodnaviria</taxon>
        <taxon>Heunggongvirae</taxon>
        <taxon>Uroviricota</taxon>
        <taxon>Caudoviricetes</taxon>
        <taxon>Peduoviridae</taxon>
        <taxon>Maltschvirus</taxon>
        <taxon>Maltschvirus maltsch</taxon>
    </lineage>
</organism>
<reference evidence="1" key="1">
    <citation type="submission" date="2020-04" db="EMBL/GenBank/DDBJ databases">
        <authorList>
            <person name="Chiriac C."/>
            <person name="Salcher M."/>
            <person name="Ghai R."/>
            <person name="Kavagutti S V."/>
        </authorList>
    </citation>
    <scope>NUCLEOTIDE SEQUENCE</scope>
</reference>
<sequence>MNTIPAYIMISQGFARDGSLSVIICNSIGQHLDHVGIYFCEVEAEEAAKDESIRLRLPYGWDSISQQIKHHLA</sequence>
<protein>
    <submittedName>
        <fullName evidence="1">Uncharacterized protein</fullName>
    </submittedName>
</protein>
<evidence type="ECO:0000313" key="1">
    <source>
        <dbReference type="EMBL" id="CAB4147892.1"/>
    </source>
</evidence>